<evidence type="ECO:0000313" key="2">
    <source>
        <dbReference type="Proteomes" id="UP000009881"/>
    </source>
</evidence>
<organism evidence="1 2">
    <name type="scientific">Caenispirillum salinarum AK4</name>
    <dbReference type="NCBI Taxonomy" id="1238182"/>
    <lineage>
        <taxon>Bacteria</taxon>
        <taxon>Pseudomonadati</taxon>
        <taxon>Pseudomonadota</taxon>
        <taxon>Alphaproteobacteria</taxon>
        <taxon>Rhodospirillales</taxon>
        <taxon>Novispirillaceae</taxon>
        <taxon>Caenispirillum</taxon>
    </lineage>
</organism>
<sequence>MPEFHGASPSRRGRPALLSVTRNRPNVVPRPAAILSVLVPRRPRMKTP</sequence>
<name>K9HEN7_9PROT</name>
<gene>
    <name evidence="1" type="ORF">C882_0737</name>
</gene>
<dbReference type="Proteomes" id="UP000009881">
    <property type="component" value="Unassembled WGS sequence"/>
</dbReference>
<proteinExistence type="predicted"/>
<dbReference type="EMBL" id="ANHY01000014">
    <property type="protein sequence ID" value="EKV28973.1"/>
    <property type="molecule type" value="Genomic_DNA"/>
</dbReference>
<protein>
    <submittedName>
        <fullName evidence="1">Uncharacterized protein</fullName>
    </submittedName>
</protein>
<keyword evidence="2" id="KW-1185">Reference proteome</keyword>
<evidence type="ECO:0000313" key="1">
    <source>
        <dbReference type="EMBL" id="EKV28973.1"/>
    </source>
</evidence>
<accession>K9HEN7</accession>
<dbReference type="STRING" id="1238182.C882_0737"/>
<comment type="caution">
    <text evidence="1">The sequence shown here is derived from an EMBL/GenBank/DDBJ whole genome shotgun (WGS) entry which is preliminary data.</text>
</comment>
<dbReference type="AlphaFoldDB" id="K9HEN7"/>
<reference evidence="1 2" key="1">
    <citation type="journal article" date="2013" name="Genome Announc.">
        <title>Draft Genome Sequence of an Alphaproteobacterium, Caenispirillum salinarum AK4(T), Isolated from a Solar Saltern.</title>
        <authorList>
            <person name="Khatri I."/>
            <person name="Singh A."/>
            <person name="Korpole S."/>
            <person name="Pinnaka A.K."/>
            <person name="Subramanian S."/>
        </authorList>
    </citation>
    <scope>NUCLEOTIDE SEQUENCE [LARGE SCALE GENOMIC DNA]</scope>
    <source>
        <strain evidence="1 2">AK4</strain>
    </source>
</reference>